<keyword evidence="1" id="KW-0812">Transmembrane</keyword>
<sequence length="142" mass="16123">MSSASRWQSAAFTWLHWGGSLYFGLMGVVMLIAAVLVIKLKPAGIWVYALAFVFTLIWALWDVGPGFLAVVLTLVYVRRAGLPGRVGLSMVEETCGHPVRGFVSYSLAGLLALRWWPDLVTPLCLRHWWRPRKISRLNRWLR</sequence>
<dbReference type="AlphaFoldDB" id="A0A4U9TRF5"/>
<protein>
    <submittedName>
        <fullName evidence="2">Quinate/shikimate dehydrogenase (Quinone)</fullName>
        <ecNumber evidence="2">1.1.5.8</ecNumber>
    </submittedName>
</protein>
<organism evidence="2">
    <name type="scientific">Serratia fonticola</name>
    <dbReference type="NCBI Taxonomy" id="47917"/>
    <lineage>
        <taxon>Bacteria</taxon>
        <taxon>Pseudomonadati</taxon>
        <taxon>Pseudomonadota</taxon>
        <taxon>Gammaproteobacteria</taxon>
        <taxon>Enterobacterales</taxon>
        <taxon>Yersiniaceae</taxon>
        <taxon>Serratia</taxon>
    </lineage>
</organism>
<dbReference type="GO" id="GO:0047519">
    <property type="term" value="F:quinate dehydrogenase (quinone) activity"/>
    <property type="evidence" value="ECO:0007669"/>
    <property type="project" value="UniProtKB-EC"/>
</dbReference>
<accession>A0A4U9TRF5</accession>
<keyword evidence="1" id="KW-1133">Transmembrane helix</keyword>
<evidence type="ECO:0000313" key="2">
    <source>
        <dbReference type="EMBL" id="VTR22740.1"/>
    </source>
</evidence>
<keyword evidence="2" id="KW-0560">Oxidoreductase</keyword>
<reference evidence="2" key="1">
    <citation type="submission" date="2019-05" db="EMBL/GenBank/DDBJ databases">
        <authorList>
            <consortium name="Pathogen Informatics"/>
        </authorList>
    </citation>
    <scope>NUCLEOTIDE SEQUENCE [LARGE SCALE GENOMIC DNA]</scope>
    <source>
        <strain evidence="2">NCTC12965</strain>
    </source>
</reference>
<dbReference type="EMBL" id="CABEEZ010000029">
    <property type="protein sequence ID" value="VTR22740.1"/>
    <property type="molecule type" value="Genomic_DNA"/>
</dbReference>
<keyword evidence="1" id="KW-0472">Membrane</keyword>
<evidence type="ECO:0000256" key="1">
    <source>
        <dbReference type="SAM" id="Phobius"/>
    </source>
</evidence>
<gene>
    <name evidence="2" type="primary">quiA_1</name>
    <name evidence="2" type="ORF">NCTC12965_01592</name>
</gene>
<proteinExistence type="predicted"/>
<feature type="transmembrane region" description="Helical" evidence="1">
    <location>
        <begin position="20"/>
        <end position="38"/>
    </location>
</feature>
<dbReference type="EC" id="1.1.5.8" evidence="2"/>
<feature type="transmembrane region" description="Helical" evidence="1">
    <location>
        <begin position="45"/>
        <end position="77"/>
    </location>
</feature>
<name>A0A4U9TRF5_SERFO</name>